<keyword evidence="11" id="KW-1185">Reference proteome</keyword>
<feature type="domain" description="C2H2-type" evidence="9">
    <location>
        <begin position="302"/>
        <end position="330"/>
    </location>
</feature>
<dbReference type="SMART" id="SM00355">
    <property type="entry name" value="ZnF_C2H2"/>
    <property type="match status" value="7"/>
</dbReference>
<feature type="domain" description="C2H2-type" evidence="9">
    <location>
        <begin position="233"/>
        <end position="256"/>
    </location>
</feature>
<dbReference type="EMBL" id="JACEEZ010015552">
    <property type="protein sequence ID" value="KAG0718758.1"/>
    <property type="molecule type" value="Genomic_DNA"/>
</dbReference>
<dbReference type="Pfam" id="PF13912">
    <property type="entry name" value="zf-C2H2_6"/>
    <property type="match status" value="2"/>
</dbReference>
<keyword evidence="3" id="KW-0677">Repeat</keyword>
<keyword evidence="5" id="KW-0862">Zinc</keyword>
<dbReference type="SUPFAM" id="SSF57667">
    <property type="entry name" value="beta-beta-alpha zinc fingers"/>
    <property type="match status" value="1"/>
</dbReference>
<evidence type="ECO:0000259" key="9">
    <source>
        <dbReference type="PROSITE" id="PS50157"/>
    </source>
</evidence>
<accession>A0A8J5CBJ5</accession>
<gene>
    <name evidence="10" type="primary">su(Hw)</name>
    <name evidence="10" type="ORF">GWK47_051852</name>
</gene>
<comment type="subcellular location">
    <subcellularLocation>
        <location evidence="1">Nucleus</location>
    </subcellularLocation>
</comment>
<protein>
    <submittedName>
        <fullName evidence="10">Protein suppressor of hairy wing</fullName>
    </submittedName>
</protein>
<evidence type="ECO:0000256" key="2">
    <source>
        <dbReference type="ARBA" id="ARBA00022723"/>
    </source>
</evidence>
<dbReference type="GO" id="GO:0008270">
    <property type="term" value="F:zinc ion binding"/>
    <property type="evidence" value="ECO:0007669"/>
    <property type="project" value="UniProtKB-KW"/>
</dbReference>
<comment type="caution">
    <text evidence="10">The sequence shown here is derived from an EMBL/GenBank/DDBJ whole genome shotgun (WGS) entry which is preliminary data.</text>
</comment>
<feature type="domain" description="C2H2-type" evidence="9">
    <location>
        <begin position="262"/>
        <end position="290"/>
    </location>
</feature>
<proteinExistence type="predicted"/>
<evidence type="ECO:0000256" key="3">
    <source>
        <dbReference type="ARBA" id="ARBA00022737"/>
    </source>
</evidence>
<name>A0A8J5CBJ5_CHIOP</name>
<evidence type="ECO:0000256" key="5">
    <source>
        <dbReference type="ARBA" id="ARBA00022833"/>
    </source>
</evidence>
<evidence type="ECO:0000256" key="6">
    <source>
        <dbReference type="ARBA" id="ARBA00023242"/>
    </source>
</evidence>
<dbReference type="PROSITE" id="PS50157">
    <property type="entry name" value="ZINC_FINGER_C2H2_2"/>
    <property type="match status" value="3"/>
</dbReference>
<organism evidence="10 11">
    <name type="scientific">Chionoecetes opilio</name>
    <name type="common">Atlantic snow crab</name>
    <name type="synonym">Cancer opilio</name>
    <dbReference type="NCBI Taxonomy" id="41210"/>
    <lineage>
        <taxon>Eukaryota</taxon>
        <taxon>Metazoa</taxon>
        <taxon>Ecdysozoa</taxon>
        <taxon>Arthropoda</taxon>
        <taxon>Crustacea</taxon>
        <taxon>Multicrustacea</taxon>
        <taxon>Malacostraca</taxon>
        <taxon>Eumalacostraca</taxon>
        <taxon>Eucarida</taxon>
        <taxon>Decapoda</taxon>
        <taxon>Pleocyemata</taxon>
        <taxon>Brachyura</taxon>
        <taxon>Eubrachyura</taxon>
        <taxon>Majoidea</taxon>
        <taxon>Majidae</taxon>
        <taxon>Chionoecetes</taxon>
    </lineage>
</organism>
<dbReference type="InterPro" id="IPR050888">
    <property type="entry name" value="ZnF_C2H2-type_TF"/>
</dbReference>
<dbReference type="Gene3D" id="3.30.160.60">
    <property type="entry name" value="Classic Zinc Finger"/>
    <property type="match status" value="4"/>
</dbReference>
<feature type="region of interest" description="Disordered" evidence="8">
    <location>
        <begin position="1"/>
        <end position="97"/>
    </location>
</feature>
<feature type="compositionally biased region" description="Acidic residues" evidence="8">
    <location>
        <begin position="1"/>
        <end position="10"/>
    </location>
</feature>
<dbReference type="PANTHER" id="PTHR24406">
    <property type="entry name" value="TRANSCRIPTIONAL REPRESSOR CTCFL-RELATED"/>
    <property type="match status" value="1"/>
</dbReference>
<evidence type="ECO:0000256" key="8">
    <source>
        <dbReference type="SAM" id="MobiDB-lite"/>
    </source>
</evidence>
<keyword evidence="2" id="KW-0479">Metal-binding</keyword>
<evidence type="ECO:0000256" key="7">
    <source>
        <dbReference type="PROSITE-ProRule" id="PRU00042"/>
    </source>
</evidence>
<dbReference type="GO" id="GO:0005634">
    <property type="term" value="C:nucleus"/>
    <property type="evidence" value="ECO:0007669"/>
    <property type="project" value="UniProtKB-SubCell"/>
</dbReference>
<feature type="compositionally biased region" description="Acidic residues" evidence="8">
    <location>
        <begin position="61"/>
        <end position="92"/>
    </location>
</feature>
<dbReference type="OrthoDB" id="6910977at2759"/>
<dbReference type="InterPro" id="IPR036236">
    <property type="entry name" value="Znf_C2H2_sf"/>
</dbReference>
<dbReference type="AlphaFoldDB" id="A0A8J5CBJ5"/>
<reference evidence="10" key="1">
    <citation type="submission" date="2020-07" db="EMBL/GenBank/DDBJ databases">
        <title>The High-quality genome of the commercially important snow crab, Chionoecetes opilio.</title>
        <authorList>
            <person name="Jeong J.-H."/>
            <person name="Ryu S."/>
        </authorList>
    </citation>
    <scope>NUCLEOTIDE SEQUENCE</scope>
    <source>
        <strain evidence="10">MADBK_172401_WGS</strain>
        <tissue evidence="10">Digestive gland</tissue>
    </source>
</reference>
<keyword evidence="4 7" id="KW-0863">Zinc-finger</keyword>
<dbReference type="PROSITE" id="PS00028">
    <property type="entry name" value="ZINC_FINGER_C2H2_1"/>
    <property type="match status" value="5"/>
</dbReference>
<evidence type="ECO:0000313" key="10">
    <source>
        <dbReference type="EMBL" id="KAG0718758.1"/>
    </source>
</evidence>
<evidence type="ECO:0000313" key="11">
    <source>
        <dbReference type="Proteomes" id="UP000770661"/>
    </source>
</evidence>
<keyword evidence="6" id="KW-0539">Nucleus</keyword>
<sequence>MDDEEQDSGEEMLAFPEVFIKEEPHELQLQGLEDDSDDGRIGSDEDYGEEPDLGHMHEAEMAEEEEGAGLHDDDDDDFDPQEMEDMSGEDGEMLPVPKEGETRCGLCHREYSSAASLKAHLSKKHKLAMGPCFTCHLCGAIGQTRATLKRHLLRSHGQSSLNEHQMLRKCQHCGEGCVTQLSLNTHIAEAHADLLAQYHQCPHCPALFRTRHTMLRHISRRHPEAELPCLEQEKCQECQQTFPTRTALRLHLKSTHPEALIHRCSTCSATFKYSYMLRRHVKNIHEKEQQQKVQQPKEVRIYKCCKCPREYRCKTHLQKHLDTAHISPKEPQVYICAVCNASFATRSRR</sequence>
<dbReference type="InterPro" id="IPR013087">
    <property type="entry name" value="Znf_C2H2_type"/>
</dbReference>
<evidence type="ECO:0000256" key="1">
    <source>
        <dbReference type="ARBA" id="ARBA00004123"/>
    </source>
</evidence>
<evidence type="ECO:0000256" key="4">
    <source>
        <dbReference type="ARBA" id="ARBA00022771"/>
    </source>
</evidence>
<dbReference type="Proteomes" id="UP000770661">
    <property type="component" value="Unassembled WGS sequence"/>
</dbReference>